<evidence type="ECO:0000256" key="10">
    <source>
        <dbReference type="ARBA" id="ARBA00048552"/>
    </source>
</evidence>
<evidence type="ECO:0000313" key="13">
    <source>
        <dbReference type="EMBL" id="CEO17969.1"/>
    </source>
</evidence>
<dbReference type="SUPFAM" id="SSF47789">
    <property type="entry name" value="C-terminal domain of RNA polymerase alpha subunit"/>
    <property type="match status" value="1"/>
</dbReference>
<name>A0A0B7J6I8_9RICK</name>
<dbReference type="Proteomes" id="UP000018149">
    <property type="component" value="Chromosome I"/>
</dbReference>
<feature type="region of interest" description="Alpha C-terminal domain (alpha-CTD)" evidence="11">
    <location>
        <begin position="251"/>
        <end position="340"/>
    </location>
</feature>
<dbReference type="HAMAP" id="MF_00059">
    <property type="entry name" value="RNApol_bact_RpoA"/>
    <property type="match status" value="1"/>
</dbReference>
<comment type="catalytic activity">
    <reaction evidence="10 11">
        <text>RNA(n) + a ribonucleoside 5'-triphosphate = RNA(n+1) + diphosphate</text>
        <dbReference type="Rhea" id="RHEA:21248"/>
        <dbReference type="Rhea" id="RHEA-COMP:14527"/>
        <dbReference type="Rhea" id="RHEA-COMP:17342"/>
        <dbReference type="ChEBI" id="CHEBI:33019"/>
        <dbReference type="ChEBI" id="CHEBI:61557"/>
        <dbReference type="ChEBI" id="CHEBI:140395"/>
        <dbReference type="EC" id="2.7.7.6"/>
    </reaction>
</comment>
<dbReference type="HOGENOM" id="CLU_053084_0_0_5"/>
<dbReference type="EMBL" id="LN794217">
    <property type="protein sequence ID" value="CEO17969.1"/>
    <property type="molecule type" value="Genomic_DNA"/>
</dbReference>
<dbReference type="InterPro" id="IPR036643">
    <property type="entry name" value="RNApol_insert_sf"/>
</dbReference>
<feature type="domain" description="DNA-directed RNA polymerase RpoA/D/Rpb3-type" evidence="12">
    <location>
        <begin position="28"/>
        <end position="235"/>
    </location>
</feature>
<dbReference type="NCBIfam" id="NF003519">
    <property type="entry name" value="PRK05182.2-5"/>
    <property type="match status" value="1"/>
</dbReference>
<sequence length="340" mass="38376">MLSLSKNWNTLIKPNKVAYENFPETNNKAKIVVEPLERGFGLTLGNAMRRVLLSSLQGAAITSIKIPAIEHEFSFIPGVKEDVSEVILNIKGIEVKMHVAEKRIMKLKATGPCVVTAGMIETGHDVEILNPDHVICNLAKNKQLEMELTCKVGKGYVLSTNSYEDNLPIGEIAIDALFNPVKSVTYKVENTRVGQVTDYDKLIMFVETNGDLLPEMAVGLAARILQEQLRLFISFEEQEEDKQVKTDALPFSPYLLKRVDELELSVRSANCLKNDNIIYIGDLVKRTESDMLRTPNFGRKSLNEIKEILAKFNLRFGMDVPDWPPENIQELSKRYEDSYN</sequence>
<dbReference type="GO" id="GO:0005737">
    <property type="term" value="C:cytoplasm"/>
    <property type="evidence" value="ECO:0007669"/>
    <property type="project" value="UniProtKB-ARBA"/>
</dbReference>
<dbReference type="GO" id="GO:0000428">
    <property type="term" value="C:DNA-directed RNA polymerase complex"/>
    <property type="evidence" value="ECO:0007669"/>
    <property type="project" value="UniProtKB-KW"/>
</dbReference>
<dbReference type="GO" id="GO:0003899">
    <property type="term" value="F:DNA-directed RNA polymerase activity"/>
    <property type="evidence" value="ECO:0007669"/>
    <property type="project" value="UniProtKB-UniRule"/>
</dbReference>
<dbReference type="Pfam" id="PF01000">
    <property type="entry name" value="RNA_pol_A_bac"/>
    <property type="match status" value="1"/>
</dbReference>
<dbReference type="InterPro" id="IPR036603">
    <property type="entry name" value="RBP11-like"/>
</dbReference>
<dbReference type="NCBIfam" id="TIGR02027">
    <property type="entry name" value="rpoA"/>
    <property type="match status" value="1"/>
</dbReference>
<keyword evidence="7 11" id="KW-0804">Transcription</keyword>
<dbReference type="GO" id="GO:0046983">
    <property type="term" value="F:protein dimerization activity"/>
    <property type="evidence" value="ECO:0007669"/>
    <property type="project" value="InterPro"/>
</dbReference>
<dbReference type="FunFam" id="2.170.120.12:FF:000001">
    <property type="entry name" value="DNA-directed RNA polymerase subunit alpha"/>
    <property type="match status" value="1"/>
</dbReference>
<dbReference type="InterPro" id="IPR011260">
    <property type="entry name" value="RNAP_asu_C"/>
</dbReference>
<dbReference type="InterPro" id="IPR011263">
    <property type="entry name" value="DNA-dir_RNA_pol_RpoA/D/Rpb3"/>
</dbReference>
<comment type="similarity">
    <text evidence="1 11">Belongs to the RNA polymerase alpha chain family.</text>
</comment>
<evidence type="ECO:0000256" key="8">
    <source>
        <dbReference type="ARBA" id="ARBA00032524"/>
    </source>
</evidence>
<dbReference type="CDD" id="cd06928">
    <property type="entry name" value="RNAP_alpha_NTD"/>
    <property type="match status" value="1"/>
</dbReference>
<comment type="domain">
    <text evidence="11">The N-terminal domain is essential for RNAP assembly and basal transcription, whereas the C-terminal domain is involved in interaction with transcriptional regulators and with upstream promoter elements.</text>
</comment>
<dbReference type="GO" id="GO:0006351">
    <property type="term" value="P:DNA-templated transcription"/>
    <property type="evidence" value="ECO:0007669"/>
    <property type="project" value="UniProtKB-UniRule"/>
</dbReference>
<dbReference type="SUPFAM" id="SSF56553">
    <property type="entry name" value="Insert subdomain of RNA polymerase alpha subunit"/>
    <property type="match status" value="1"/>
</dbReference>
<dbReference type="InterPro" id="IPR011262">
    <property type="entry name" value="DNA-dir_RNA_pol_insert"/>
</dbReference>
<gene>
    <name evidence="11 13" type="primary">rpoA</name>
    <name evidence="13" type="ORF">RMONA_08100</name>
</gene>
<proteinExistence type="inferred from homology"/>
<dbReference type="InterPro" id="IPR011773">
    <property type="entry name" value="DNA-dir_RpoA"/>
</dbReference>
<organism evidence="13 14">
    <name type="scientific">Rickettsia monacensis</name>
    <dbReference type="NCBI Taxonomy" id="109232"/>
    <lineage>
        <taxon>Bacteria</taxon>
        <taxon>Pseudomonadati</taxon>
        <taxon>Pseudomonadota</taxon>
        <taxon>Alphaproteobacteria</taxon>
        <taxon>Rickettsiales</taxon>
        <taxon>Rickettsiaceae</taxon>
        <taxon>Rickettsieae</taxon>
        <taxon>Rickettsia</taxon>
        <taxon>spotted fever group</taxon>
    </lineage>
</organism>
<evidence type="ECO:0000256" key="6">
    <source>
        <dbReference type="ARBA" id="ARBA00022695"/>
    </source>
</evidence>
<reference evidence="14" key="2">
    <citation type="submission" date="2015-01" db="EMBL/GenBank/DDBJ databases">
        <authorList>
            <person name="Felsheim R."/>
        </authorList>
    </citation>
    <scope>NUCLEOTIDE SEQUENCE [LARGE SCALE GENOMIC DNA]</scope>
    <source>
        <strain evidence="14">IrR/Munich</strain>
    </source>
</reference>
<dbReference type="STRING" id="109232.RMONA_08100"/>
<evidence type="ECO:0000256" key="5">
    <source>
        <dbReference type="ARBA" id="ARBA00022679"/>
    </source>
</evidence>
<reference evidence="13 14" key="1">
    <citation type="submission" date="2015-01" db="EMBL/GenBank/DDBJ databases">
        <title>Draft genome sequence of Rickettsia monacensis strain IrR/Munich.</title>
        <authorList>
            <person name="Felsheim R.F."/>
            <person name="Johnson S.L."/>
            <person name="Kurtti T.J."/>
            <person name="Munderloh U.G."/>
        </authorList>
    </citation>
    <scope>NUCLEOTIDE SEQUENCE [LARGE SCALE GENOMIC DNA]</scope>
    <source>
        <strain evidence="13 14">IrR/Munich</strain>
    </source>
</reference>
<dbReference type="FunFam" id="1.10.150.20:FF:000001">
    <property type="entry name" value="DNA-directed RNA polymerase subunit alpha"/>
    <property type="match status" value="1"/>
</dbReference>
<evidence type="ECO:0000256" key="11">
    <source>
        <dbReference type="HAMAP-Rule" id="MF_00059"/>
    </source>
</evidence>
<evidence type="ECO:0000256" key="3">
    <source>
        <dbReference type="ARBA" id="ARBA00015972"/>
    </source>
</evidence>
<evidence type="ECO:0000259" key="12">
    <source>
        <dbReference type="SMART" id="SM00662"/>
    </source>
</evidence>
<keyword evidence="4 11" id="KW-0240">DNA-directed RNA polymerase</keyword>
<dbReference type="Gene3D" id="1.10.150.20">
    <property type="entry name" value="5' to 3' exonuclease, C-terminal subdomain"/>
    <property type="match status" value="1"/>
</dbReference>
<comment type="subunit">
    <text evidence="11">Homodimer. The RNAP catalytic core consists of 2 alpha, 1 beta, 1 beta' and 1 omega subunit. When a sigma factor is associated with the core the holoenzyme is formed, which can initiate transcription.</text>
</comment>
<evidence type="ECO:0000256" key="4">
    <source>
        <dbReference type="ARBA" id="ARBA00022478"/>
    </source>
</evidence>
<dbReference type="KEGG" id="rmc:RMONA_08100"/>
<evidence type="ECO:0000256" key="2">
    <source>
        <dbReference type="ARBA" id="ARBA00012418"/>
    </source>
</evidence>
<protein>
    <recommendedName>
        <fullName evidence="3 11">DNA-directed RNA polymerase subunit alpha</fullName>
        <shortName evidence="11">RNAP subunit alpha</shortName>
        <ecNumber evidence="2 11">2.7.7.6</ecNumber>
    </recommendedName>
    <alternativeName>
        <fullName evidence="9 11">RNA polymerase subunit alpha</fullName>
    </alternativeName>
    <alternativeName>
        <fullName evidence="8 11">Transcriptase subunit alpha</fullName>
    </alternativeName>
</protein>
<dbReference type="GO" id="GO:0003677">
    <property type="term" value="F:DNA binding"/>
    <property type="evidence" value="ECO:0007669"/>
    <property type="project" value="UniProtKB-UniRule"/>
</dbReference>
<dbReference type="RefSeq" id="WP_023507986.1">
    <property type="nucleotide sequence ID" value="NZ_LN794217.1"/>
</dbReference>
<dbReference type="Pfam" id="PF01193">
    <property type="entry name" value="RNA_pol_L"/>
    <property type="match status" value="1"/>
</dbReference>
<dbReference type="Pfam" id="PF03118">
    <property type="entry name" value="RNA_pol_A_CTD"/>
    <property type="match status" value="1"/>
</dbReference>
<dbReference type="EC" id="2.7.7.6" evidence="2 11"/>
<accession>A0A0B7J6I8</accession>
<dbReference type="Gene3D" id="3.30.1360.10">
    <property type="entry name" value="RNA polymerase, RBP11-like subunit"/>
    <property type="match status" value="1"/>
</dbReference>
<keyword evidence="14" id="KW-1185">Reference proteome</keyword>
<keyword evidence="6 11" id="KW-0548">Nucleotidyltransferase</keyword>
<comment type="function">
    <text evidence="11">DNA-dependent RNA polymerase catalyzes the transcription of DNA into RNA using the four ribonucleoside triphosphates as substrates.</text>
</comment>
<dbReference type="SMART" id="SM00662">
    <property type="entry name" value="RPOLD"/>
    <property type="match status" value="1"/>
</dbReference>
<dbReference type="SUPFAM" id="SSF55257">
    <property type="entry name" value="RBP11-like subunits of RNA polymerase"/>
    <property type="match status" value="1"/>
</dbReference>
<feature type="region of interest" description="Alpha N-terminal domain (alpha-NTD)" evidence="11">
    <location>
        <begin position="1"/>
        <end position="236"/>
    </location>
</feature>
<keyword evidence="5 11" id="KW-0808">Transferase</keyword>
<evidence type="ECO:0000256" key="9">
    <source>
        <dbReference type="ARBA" id="ARBA00033070"/>
    </source>
</evidence>
<evidence type="ECO:0000256" key="1">
    <source>
        <dbReference type="ARBA" id="ARBA00007123"/>
    </source>
</evidence>
<evidence type="ECO:0000313" key="14">
    <source>
        <dbReference type="Proteomes" id="UP000018149"/>
    </source>
</evidence>
<dbReference type="Gene3D" id="2.170.120.12">
    <property type="entry name" value="DNA-directed RNA polymerase, insert domain"/>
    <property type="match status" value="1"/>
</dbReference>
<dbReference type="AlphaFoldDB" id="A0A0B7J6I8"/>
<evidence type="ECO:0000256" key="7">
    <source>
        <dbReference type="ARBA" id="ARBA00023163"/>
    </source>
</evidence>
<dbReference type="NCBIfam" id="NF003513">
    <property type="entry name" value="PRK05182.1-2"/>
    <property type="match status" value="1"/>
</dbReference>